<dbReference type="PANTHER" id="PTHR33877:SF2">
    <property type="entry name" value="OS07G0170200 PROTEIN"/>
    <property type="match status" value="1"/>
</dbReference>
<organism evidence="1">
    <name type="scientific">marine metagenome</name>
    <dbReference type="NCBI Taxonomy" id="408172"/>
    <lineage>
        <taxon>unclassified sequences</taxon>
        <taxon>metagenomes</taxon>
        <taxon>ecological metagenomes</taxon>
    </lineage>
</organism>
<accession>A0A382BZ33</accession>
<reference evidence="1" key="1">
    <citation type="submission" date="2018-05" db="EMBL/GenBank/DDBJ databases">
        <authorList>
            <person name="Lanie J.A."/>
            <person name="Ng W.-L."/>
            <person name="Kazmierczak K.M."/>
            <person name="Andrzejewski T.M."/>
            <person name="Davidsen T.M."/>
            <person name="Wayne K.J."/>
            <person name="Tettelin H."/>
            <person name="Glass J.I."/>
            <person name="Rusch D."/>
            <person name="Podicherti R."/>
            <person name="Tsui H.-C.T."/>
            <person name="Winkler M.E."/>
        </authorList>
    </citation>
    <scope>NUCLEOTIDE SEQUENCE</scope>
</reference>
<feature type="non-terminal residue" evidence="1">
    <location>
        <position position="1"/>
    </location>
</feature>
<feature type="non-terminal residue" evidence="1">
    <location>
        <position position="96"/>
    </location>
</feature>
<name>A0A382BZ33_9ZZZZ</name>
<dbReference type="AlphaFoldDB" id="A0A382BZ33"/>
<sequence>VEGSVLVLNASYEPINICNLRRAMKMIIKGVARAEETSDRQIRSVATAIQVPLVIRLVRYVRIPHIMVKFSRRNVFMRDQYACQYTGEEYPKHLLT</sequence>
<dbReference type="PANTHER" id="PTHR33877">
    <property type="entry name" value="SLL1193 PROTEIN"/>
    <property type="match status" value="1"/>
</dbReference>
<protein>
    <submittedName>
        <fullName evidence="1">Uncharacterized protein</fullName>
    </submittedName>
</protein>
<gene>
    <name evidence="1" type="ORF">METZ01_LOCUS171924</name>
</gene>
<proteinExistence type="predicted"/>
<dbReference type="EMBL" id="UINC01032048">
    <property type="protein sequence ID" value="SVB19070.1"/>
    <property type="molecule type" value="Genomic_DNA"/>
</dbReference>
<dbReference type="InterPro" id="IPR052892">
    <property type="entry name" value="NA-targeting_endonuclease"/>
</dbReference>
<evidence type="ECO:0000313" key="1">
    <source>
        <dbReference type="EMBL" id="SVB19070.1"/>
    </source>
</evidence>